<feature type="transmembrane region" description="Helical" evidence="1">
    <location>
        <begin position="138"/>
        <end position="164"/>
    </location>
</feature>
<dbReference type="EMBL" id="JBELPZ010000001">
    <property type="protein sequence ID" value="MFL9842936.1"/>
    <property type="molecule type" value="Genomic_DNA"/>
</dbReference>
<evidence type="ECO:0000313" key="2">
    <source>
        <dbReference type="EMBL" id="MFL9842936.1"/>
    </source>
</evidence>
<dbReference type="Proteomes" id="UP001629156">
    <property type="component" value="Unassembled WGS sequence"/>
</dbReference>
<feature type="transmembrane region" description="Helical" evidence="1">
    <location>
        <begin position="5"/>
        <end position="25"/>
    </location>
</feature>
<dbReference type="Pfam" id="PF13858">
    <property type="entry name" value="DUF4199"/>
    <property type="match status" value="1"/>
</dbReference>
<organism evidence="2 3">
    <name type="scientific">Flavobacterium rhizosphaerae</name>
    <dbReference type="NCBI Taxonomy" id="3163298"/>
    <lineage>
        <taxon>Bacteria</taxon>
        <taxon>Pseudomonadati</taxon>
        <taxon>Bacteroidota</taxon>
        <taxon>Flavobacteriia</taxon>
        <taxon>Flavobacteriales</taxon>
        <taxon>Flavobacteriaceae</taxon>
        <taxon>Flavobacterium</taxon>
    </lineage>
</organism>
<dbReference type="RefSeq" id="WP_408083164.1">
    <property type="nucleotide sequence ID" value="NZ_JBELPZ010000001.1"/>
</dbReference>
<keyword evidence="1" id="KW-0472">Membrane</keyword>
<keyword evidence="3" id="KW-1185">Reference proteome</keyword>
<protein>
    <submittedName>
        <fullName evidence="2">DUF4199 domain-containing protein</fullName>
    </submittedName>
</protein>
<keyword evidence="1" id="KW-0812">Transmembrane</keyword>
<name>A0ABW8YRM4_9FLAO</name>
<sequence length="173" mass="19160">MKKTVLVYGLLAGFISTIGYLISIFYEEIDMNTGMMIGYASMLAAFSLIFVATVNYRKQHGGTIGFGKAFQIGLYISLIASTIYVLIWLYCLYNVYPDFAQHYAEAYLEGLKSSGKTAAEIAAETASMDEMVANYKKLWYVIPTTYAEILPIGLIASVISAAILKRKPNINLQ</sequence>
<evidence type="ECO:0000256" key="1">
    <source>
        <dbReference type="SAM" id="Phobius"/>
    </source>
</evidence>
<keyword evidence="1" id="KW-1133">Transmembrane helix</keyword>
<feature type="transmembrane region" description="Helical" evidence="1">
    <location>
        <begin position="37"/>
        <end position="57"/>
    </location>
</feature>
<feature type="transmembrane region" description="Helical" evidence="1">
    <location>
        <begin position="69"/>
        <end position="90"/>
    </location>
</feature>
<reference evidence="2 3" key="1">
    <citation type="submission" date="2024-06" db="EMBL/GenBank/DDBJ databases">
        <authorList>
            <person name="Kaempfer P."/>
            <person name="Viver T."/>
        </authorList>
    </citation>
    <scope>NUCLEOTIDE SEQUENCE [LARGE SCALE GENOMIC DNA]</scope>
    <source>
        <strain evidence="2 3">ST-119</strain>
    </source>
</reference>
<accession>A0ABW8YRM4</accession>
<dbReference type="InterPro" id="IPR025250">
    <property type="entry name" value="DUF4199"/>
</dbReference>
<gene>
    <name evidence="2" type="ORF">ABS766_00760</name>
</gene>
<proteinExistence type="predicted"/>
<comment type="caution">
    <text evidence="2">The sequence shown here is derived from an EMBL/GenBank/DDBJ whole genome shotgun (WGS) entry which is preliminary data.</text>
</comment>
<evidence type="ECO:0000313" key="3">
    <source>
        <dbReference type="Proteomes" id="UP001629156"/>
    </source>
</evidence>